<evidence type="ECO:0000313" key="3">
    <source>
        <dbReference type="EMBL" id="KXG46532.1"/>
    </source>
</evidence>
<feature type="domain" description="MACPF-like" evidence="2">
    <location>
        <begin position="197"/>
        <end position="366"/>
    </location>
</feature>
<accession>A0A135LC35</accession>
<dbReference type="InterPro" id="IPR054586">
    <property type="entry name" value="MACPF_1_fungal"/>
</dbReference>
<keyword evidence="4" id="KW-1185">Reference proteome</keyword>
<evidence type="ECO:0000259" key="2">
    <source>
        <dbReference type="Pfam" id="PF22693"/>
    </source>
</evidence>
<dbReference type="Pfam" id="PF22693">
    <property type="entry name" value="MACPF_1"/>
    <property type="match status" value="1"/>
</dbReference>
<evidence type="ECO:0000313" key="4">
    <source>
        <dbReference type="Proteomes" id="UP000070168"/>
    </source>
</evidence>
<feature type="region of interest" description="Disordered" evidence="1">
    <location>
        <begin position="183"/>
        <end position="205"/>
    </location>
</feature>
<name>A0A135LC35_PENPA</name>
<evidence type="ECO:0000256" key="1">
    <source>
        <dbReference type="SAM" id="MobiDB-lite"/>
    </source>
</evidence>
<dbReference type="STRING" id="5078.A0A135LC35"/>
<dbReference type="Proteomes" id="UP000070168">
    <property type="component" value="Unassembled WGS sequence"/>
</dbReference>
<dbReference type="OrthoDB" id="2562973at2759"/>
<sequence length="505" mass="56075">MLKKSDTELPADGKITVVTVKALPSGEKRTKKTPAKTNEEIQREVKDLLERMNAEKGAQIEDVEALSKALGGLWAESMDFATSTSSVKGDEPADLTEQQWDRVMSNNRVLHGYWYDAAKKTMRKARRRAPLQKPLPSIPPFYVSDDAEVEITETRQAFQNSLAKQGFSATIIKAMGEIDGPEKLGTSGSVSAASDEEHSHASKAVESSKIQHLHVAYKFPRVVIELDHTSLALTQECISEAQSIANSEQAEKFIRNYGNVFAATLTLGGELHSTRSLTEKEKTSLEATKDHVKTAAGFSLSSPYLSAGISGGTAEAGNVQTLEQQLRQNLRLAWHARGGDTILCSNPPQWGPTVKNHQLWRVMDVSFVSGLRKYVGPFEKTEFTYKNLYFQQETIVNMIEFIRLIDASIADRIESPSTPPKNDQDELERIWVILGEELEGNEMGNIGLAVKKFLESNRFVLKDYNESIGKDEGQWTKKKAWSELTKAEKCNVGVLGWKKGAVKIN</sequence>
<dbReference type="EMBL" id="LHQR01000069">
    <property type="protein sequence ID" value="KXG46532.1"/>
    <property type="molecule type" value="Genomic_DNA"/>
</dbReference>
<comment type="caution">
    <text evidence="3">The sequence shown here is derived from an EMBL/GenBank/DDBJ whole genome shotgun (WGS) entry which is preliminary data.</text>
</comment>
<dbReference type="GeneID" id="63708401"/>
<organism evidence="3 4">
    <name type="scientific">Penicillium patulum</name>
    <name type="common">Penicillium griseofulvum</name>
    <dbReference type="NCBI Taxonomy" id="5078"/>
    <lineage>
        <taxon>Eukaryota</taxon>
        <taxon>Fungi</taxon>
        <taxon>Dikarya</taxon>
        <taxon>Ascomycota</taxon>
        <taxon>Pezizomycotina</taxon>
        <taxon>Eurotiomycetes</taxon>
        <taxon>Eurotiomycetidae</taxon>
        <taxon>Eurotiales</taxon>
        <taxon>Aspergillaceae</taxon>
        <taxon>Penicillium</taxon>
    </lineage>
</organism>
<reference evidence="3 4" key="1">
    <citation type="journal article" date="2016" name="BMC Genomics">
        <title>Genome sequencing and secondary metabolism of the postharvest pathogen Penicillium griseofulvum.</title>
        <authorList>
            <person name="Banani H."/>
            <person name="Marcet-Houben M."/>
            <person name="Ballester A.R."/>
            <person name="Abbruscato P."/>
            <person name="Gonzalez-Candelas L."/>
            <person name="Gabaldon T."/>
            <person name="Spadaro D."/>
        </authorList>
    </citation>
    <scope>NUCLEOTIDE SEQUENCE [LARGE SCALE GENOMIC DNA]</scope>
    <source>
        <strain evidence="3 4">PG3</strain>
    </source>
</reference>
<protein>
    <recommendedName>
        <fullName evidence="2">MACPF-like domain-containing protein</fullName>
    </recommendedName>
</protein>
<dbReference type="AlphaFoldDB" id="A0A135LC35"/>
<gene>
    <name evidence="3" type="ORF">PGRI_053880</name>
</gene>
<dbReference type="RefSeq" id="XP_040645068.1">
    <property type="nucleotide sequence ID" value="XM_040793101.1"/>
</dbReference>
<proteinExistence type="predicted"/>